<evidence type="ECO:0000256" key="7">
    <source>
        <dbReference type="ARBA" id="ARBA00022694"/>
    </source>
</evidence>
<dbReference type="AlphaFoldDB" id="A0A9D2B6S1"/>
<keyword evidence="7" id="KW-0819">tRNA processing</keyword>
<dbReference type="EC" id="2.1.1.33" evidence="3"/>
<evidence type="ECO:0000256" key="4">
    <source>
        <dbReference type="ARBA" id="ARBA00022603"/>
    </source>
</evidence>
<evidence type="ECO:0000313" key="9">
    <source>
        <dbReference type="Proteomes" id="UP000886800"/>
    </source>
</evidence>
<evidence type="ECO:0000256" key="1">
    <source>
        <dbReference type="ARBA" id="ARBA00000142"/>
    </source>
</evidence>
<keyword evidence="5" id="KW-0808">Transferase</keyword>
<evidence type="ECO:0000256" key="2">
    <source>
        <dbReference type="ARBA" id="ARBA00003015"/>
    </source>
</evidence>
<dbReference type="SUPFAM" id="SSF53335">
    <property type="entry name" value="S-adenosyl-L-methionine-dependent methyltransferases"/>
    <property type="match status" value="1"/>
</dbReference>
<dbReference type="InterPro" id="IPR029063">
    <property type="entry name" value="SAM-dependent_MTases_sf"/>
</dbReference>
<name>A0A9D2B6S1_9FIRM</name>
<organism evidence="8 9">
    <name type="scientific">Candidatus Anaerotruncus excrementipullorum</name>
    <dbReference type="NCBI Taxonomy" id="2838465"/>
    <lineage>
        <taxon>Bacteria</taxon>
        <taxon>Bacillati</taxon>
        <taxon>Bacillota</taxon>
        <taxon>Clostridia</taxon>
        <taxon>Eubacteriales</taxon>
        <taxon>Oscillospiraceae</taxon>
        <taxon>Anaerotruncus</taxon>
    </lineage>
</organism>
<dbReference type="Gene3D" id="3.40.50.150">
    <property type="entry name" value="Vaccinia Virus protein VP39"/>
    <property type="match status" value="1"/>
</dbReference>
<comment type="caution">
    <text evidence="8">The sequence shown here is derived from an EMBL/GenBank/DDBJ whole genome shotgun (WGS) entry which is preliminary data.</text>
</comment>
<gene>
    <name evidence="8" type="ORF">H9736_02565</name>
</gene>
<reference evidence="8" key="2">
    <citation type="submission" date="2021-04" db="EMBL/GenBank/DDBJ databases">
        <authorList>
            <person name="Gilroy R."/>
        </authorList>
    </citation>
    <scope>NUCLEOTIDE SEQUENCE</scope>
    <source>
        <strain evidence="8">CHK188-5543</strain>
    </source>
</reference>
<evidence type="ECO:0000256" key="6">
    <source>
        <dbReference type="ARBA" id="ARBA00022691"/>
    </source>
</evidence>
<dbReference type="Proteomes" id="UP000886800">
    <property type="component" value="Unassembled WGS sequence"/>
</dbReference>
<evidence type="ECO:0000256" key="5">
    <source>
        <dbReference type="ARBA" id="ARBA00022679"/>
    </source>
</evidence>
<protein>
    <recommendedName>
        <fullName evidence="3">tRNA (guanine(46)-N(7))-methyltransferase</fullName>
        <ecNumber evidence="3">2.1.1.33</ecNumber>
    </recommendedName>
</protein>
<keyword evidence="6" id="KW-0949">S-adenosyl-L-methionine</keyword>
<dbReference type="EMBL" id="DXES01000053">
    <property type="protein sequence ID" value="HIX65111.1"/>
    <property type="molecule type" value="Genomic_DNA"/>
</dbReference>
<sequence>MRPRKKHHLSQRLEACGACFLQGEALEQGKLPQAFPNPAAPLHLELGCGKGQFSYQMAQRHPEWNFIAMEREPTVMLDAAERLMAQP</sequence>
<feature type="non-terminal residue" evidence="8">
    <location>
        <position position="87"/>
    </location>
</feature>
<dbReference type="InterPro" id="IPR003358">
    <property type="entry name" value="tRNA_(Gua-N-7)_MeTrfase_Trmb"/>
</dbReference>
<evidence type="ECO:0000313" key="8">
    <source>
        <dbReference type="EMBL" id="HIX65111.1"/>
    </source>
</evidence>
<comment type="function">
    <text evidence="2">Catalyzes the formation of N(7)-methylguanine at position 46 (m7G46) in tRNA.</text>
</comment>
<reference evidence="8" key="1">
    <citation type="journal article" date="2021" name="PeerJ">
        <title>Extensive microbial diversity within the chicken gut microbiome revealed by metagenomics and culture.</title>
        <authorList>
            <person name="Gilroy R."/>
            <person name="Ravi A."/>
            <person name="Getino M."/>
            <person name="Pursley I."/>
            <person name="Horton D.L."/>
            <person name="Alikhan N.F."/>
            <person name="Baker D."/>
            <person name="Gharbi K."/>
            <person name="Hall N."/>
            <person name="Watson M."/>
            <person name="Adriaenssens E.M."/>
            <person name="Foster-Nyarko E."/>
            <person name="Jarju S."/>
            <person name="Secka A."/>
            <person name="Antonio M."/>
            <person name="Oren A."/>
            <person name="Chaudhuri R.R."/>
            <person name="La Ragione R."/>
            <person name="Hildebrand F."/>
            <person name="Pallen M.J."/>
        </authorList>
    </citation>
    <scope>NUCLEOTIDE SEQUENCE</scope>
    <source>
        <strain evidence="8">CHK188-5543</strain>
    </source>
</reference>
<dbReference type="Pfam" id="PF02390">
    <property type="entry name" value="Methyltransf_4"/>
    <property type="match status" value="1"/>
</dbReference>
<dbReference type="PROSITE" id="PS51625">
    <property type="entry name" value="SAM_MT_TRMB"/>
    <property type="match status" value="1"/>
</dbReference>
<accession>A0A9D2B6S1</accession>
<keyword evidence="4" id="KW-0489">Methyltransferase</keyword>
<evidence type="ECO:0000256" key="3">
    <source>
        <dbReference type="ARBA" id="ARBA00011977"/>
    </source>
</evidence>
<dbReference type="GO" id="GO:0008176">
    <property type="term" value="F:tRNA (guanine(46)-N7)-methyltransferase activity"/>
    <property type="evidence" value="ECO:0007669"/>
    <property type="project" value="UniProtKB-EC"/>
</dbReference>
<proteinExistence type="predicted"/>
<comment type="catalytic activity">
    <reaction evidence="1">
        <text>guanosine(46) in tRNA + S-adenosyl-L-methionine = N(7)-methylguanosine(46) in tRNA + S-adenosyl-L-homocysteine</text>
        <dbReference type="Rhea" id="RHEA:42708"/>
        <dbReference type="Rhea" id="RHEA-COMP:10188"/>
        <dbReference type="Rhea" id="RHEA-COMP:10189"/>
        <dbReference type="ChEBI" id="CHEBI:57856"/>
        <dbReference type="ChEBI" id="CHEBI:59789"/>
        <dbReference type="ChEBI" id="CHEBI:74269"/>
        <dbReference type="ChEBI" id="CHEBI:74480"/>
        <dbReference type="EC" id="2.1.1.33"/>
    </reaction>
</comment>